<organism evidence="9 10">
    <name type="scientific">Sphingopyxis terrae subsp. terrae NBRC 15098</name>
    <dbReference type="NCBI Taxonomy" id="1219058"/>
    <lineage>
        <taxon>Bacteria</taxon>
        <taxon>Pseudomonadati</taxon>
        <taxon>Pseudomonadota</taxon>
        <taxon>Alphaproteobacteria</taxon>
        <taxon>Sphingomonadales</taxon>
        <taxon>Sphingomonadaceae</taxon>
        <taxon>Sphingopyxis</taxon>
    </lineage>
</organism>
<dbReference type="STRING" id="1219058.AOA14_15540"/>
<dbReference type="EMBL" id="CP013342">
    <property type="protein sequence ID" value="AMU96021.1"/>
    <property type="molecule type" value="Genomic_DNA"/>
</dbReference>
<comment type="function">
    <text evidence="4">Lytic transglycosylase with a strong preference for naked glycan strands that lack stem peptides.</text>
</comment>
<feature type="compositionally biased region" description="Basic and acidic residues" evidence="6">
    <location>
        <begin position="229"/>
        <end position="244"/>
    </location>
</feature>
<dbReference type="CDD" id="cd22268">
    <property type="entry name" value="DPBB_RlpA-like"/>
    <property type="match status" value="1"/>
</dbReference>
<dbReference type="RefSeq" id="WP_062902448.1">
    <property type="nucleotide sequence ID" value="NZ_CP013342.1"/>
</dbReference>
<dbReference type="InterPro" id="IPR036680">
    <property type="entry name" value="SPOR-like_sf"/>
</dbReference>
<dbReference type="NCBIfam" id="TIGR00413">
    <property type="entry name" value="rlpA"/>
    <property type="match status" value="1"/>
</dbReference>
<evidence type="ECO:0000313" key="10">
    <source>
        <dbReference type="Proteomes" id="UP000076234"/>
    </source>
</evidence>
<dbReference type="GO" id="GO:0042834">
    <property type="term" value="F:peptidoglycan binding"/>
    <property type="evidence" value="ECO:0007669"/>
    <property type="project" value="InterPro"/>
</dbReference>
<evidence type="ECO:0000256" key="7">
    <source>
        <dbReference type="SAM" id="SignalP"/>
    </source>
</evidence>
<reference evidence="10" key="1">
    <citation type="submission" date="2015-11" db="EMBL/GenBank/DDBJ databases">
        <title>Complete genome sequence of a polyethylene glycol-degrading strain Sphingopyxis terrae strain 203-1 (NBRC 15098).</title>
        <authorList>
            <person name="Yoshiyuki O."/>
            <person name="Shouta N."/>
            <person name="Nagata Y."/>
            <person name="Numata M."/>
            <person name="Tsuchikane K."/>
            <person name="Hosoyama A."/>
            <person name="Yamazoe A."/>
            <person name="Tsuda M."/>
            <person name="Fujita N."/>
            <person name="Kawai F."/>
        </authorList>
    </citation>
    <scope>NUCLEOTIDE SEQUENCE [LARGE SCALE GENOMIC DNA]</scope>
    <source>
        <strain evidence="10">203-1</strain>
    </source>
</reference>
<dbReference type="GO" id="GO:0071555">
    <property type="term" value="P:cell wall organization"/>
    <property type="evidence" value="ECO:0007669"/>
    <property type="project" value="UniProtKB-KW"/>
</dbReference>
<sequence length="336" mass="34430">MKSIVRGGGAATLVAGTALALAACGSFDGKSNTAVAAAPATAPADNGVSDVPVKLGDPYTIAGTTYTPADVADYDDVGYASWYGEEAAGKPTANGEIYNPDGISAAHKTLPLPSYVEVTALDTGRTILVRVNDRGPMSNDRLIDLSRGAAAQLGLTDAVSAVRVRRTNPPAAERAQLRAGRPVPERLATPESLLSILRTKIKQVPVPKAAAATVPDQPAPPTASAQAKPGDDRMAVTSSKKPEPSKPAPAAKPATPEKKAEPAPKAVAGSFVVQVGAFSSEARANVAAKSVGGHVDKAGKLWRVRMGPFASDGEAKAAQDKAKAKGFRDATVLRDR</sequence>
<dbReference type="Gene3D" id="3.30.70.1070">
    <property type="entry name" value="Sporulation related repeat"/>
    <property type="match status" value="1"/>
</dbReference>
<evidence type="ECO:0000256" key="4">
    <source>
        <dbReference type="HAMAP-Rule" id="MF_02071"/>
    </source>
</evidence>
<proteinExistence type="inferred from homology"/>
<dbReference type="InterPro" id="IPR007730">
    <property type="entry name" value="SPOR-like_dom"/>
</dbReference>
<dbReference type="Gene3D" id="2.40.40.10">
    <property type="entry name" value="RlpA-like domain"/>
    <property type="match status" value="1"/>
</dbReference>
<dbReference type="GO" id="GO:0005886">
    <property type="term" value="C:plasma membrane"/>
    <property type="evidence" value="ECO:0007669"/>
    <property type="project" value="UniProtKB-SubCell"/>
</dbReference>
<dbReference type="SUPFAM" id="SSF50685">
    <property type="entry name" value="Barwin-like endoglucanases"/>
    <property type="match status" value="1"/>
</dbReference>
<evidence type="ECO:0000313" key="9">
    <source>
        <dbReference type="EMBL" id="AMU96021.1"/>
    </source>
</evidence>
<keyword evidence="1 7" id="KW-0732">Signal</keyword>
<keyword evidence="2 4" id="KW-0456">Lyase</keyword>
<dbReference type="Proteomes" id="UP000076234">
    <property type="component" value="Chromosome"/>
</dbReference>
<dbReference type="PROSITE" id="PS51257">
    <property type="entry name" value="PROKAR_LIPOPROTEIN"/>
    <property type="match status" value="1"/>
</dbReference>
<dbReference type="InterPro" id="IPR036908">
    <property type="entry name" value="RlpA-like_sf"/>
</dbReference>
<evidence type="ECO:0000256" key="1">
    <source>
        <dbReference type="ARBA" id="ARBA00022729"/>
    </source>
</evidence>
<dbReference type="InterPro" id="IPR009009">
    <property type="entry name" value="RlpA-like_DPBB"/>
</dbReference>
<dbReference type="EC" id="4.2.2.-" evidence="4"/>
<feature type="domain" description="SPOR" evidence="8">
    <location>
        <begin position="258"/>
        <end position="335"/>
    </location>
</feature>
<dbReference type="Pfam" id="PF03330">
    <property type="entry name" value="DPBB_1"/>
    <property type="match status" value="1"/>
</dbReference>
<accession>A0A142W1Y2</accession>
<keyword evidence="3 4" id="KW-0961">Cell wall biogenesis/degradation</keyword>
<dbReference type="KEGG" id="ster:AOA14_15540"/>
<dbReference type="PANTHER" id="PTHR34183:SF1">
    <property type="entry name" value="ENDOLYTIC PEPTIDOGLYCAN TRANSGLYCOSYLASE RLPA"/>
    <property type="match status" value="1"/>
</dbReference>
<evidence type="ECO:0000256" key="6">
    <source>
        <dbReference type="SAM" id="MobiDB-lite"/>
    </source>
</evidence>
<feature type="signal peptide" evidence="7">
    <location>
        <begin position="1"/>
        <end position="22"/>
    </location>
</feature>
<keyword evidence="4" id="KW-0564">Palmitate</keyword>
<dbReference type="PROSITE" id="PS51724">
    <property type="entry name" value="SPOR"/>
    <property type="match status" value="1"/>
</dbReference>
<evidence type="ECO:0000259" key="8">
    <source>
        <dbReference type="PROSITE" id="PS51724"/>
    </source>
</evidence>
<feature type="region of interest" description="Disordered" evidence="6">
    <location>
        <begin position="208"/>
        <end position="263"/>
    </location>
</feature>
<keyword evidence="4" id="KW-0472">Membrane</keyword>
<protein>
    <recommendedName>
        <fullName evidence="4">Endolytic peptidoglycan transglycosylase RlpA</fullName>
        <ecNumber evidence="4">4.2.2.-</ecNumber>
    </recommendedName>
</protein>
<evidence type="ECO:0000256" key="2">
    <source>
        <dbReference type="ARBA" id="ARBA00023239"/>
    </source>
</evidence>
<evidence type="ECO:0000256" key="3">
    <source>
        <dbReference type="ARBA" id="ARBA00023316"/>
    </source>
</evidence>
<dbReference type="GO" id="GO:0008932">
    <property type="term" value="F:lytic endotransglycosylase activity"/>
    <property type="evidence" value="ECO:0007669"/>
    <property type="project" value="UniProtKB-UniRule"/>
</dbReference>
<dbReference type="PANTHER" id="PTHR34183">
    <property type="entry name" value="ENDOLYTIC PEPTIDOGLYCAN TRANSGLYCOSYLASE RLPA"/>
    <property type="match status" value="1"/>
</dbReference>
<keyword evidence="4" id="KW-0449">Lipoprotein</keyword>
<reference evidence="9 10" key="2">
    <citation type="journal article" date="2016" name="Genome Announc.">
        <title>Complete Genome Sequence of Sphingopyxis terrae Strain 203-1 (NBRC 111660), a Polyethylene Glycol Degrader.</title>
        <authorList>
            <person name="Ohtsubo Y."/>
            <person name="Nonoyama S."/>
            <person name="Nagata Y."/>
            <person name="Numata M."/>
            <person name="Tsuchikane K."/>
            <person name="Hosoyama A."/>
            <person name="Yamazoe A."/>
            <person name="Tsuda M."/>
            <person name="Fujita N."/>
            <person name="Kawai F."/>
        </authorList>
    </citation>
    <scope>NUCLEOTIDE SEQUENCE [LARGE SCALE GENOMIC DNA]</scope>
    <source>
        <strain evidence="9 10">203-1</strain>
    </source>
</reference>
<dbReference type="AlphaFoldDB" id="A0A142W1Y2"/>
<evidence type="ECO:0000256" key="5">
    <source>
        <dbReference type="RuleBase" id="RU003495"/>
    </source>
</evidence>
<name>A0A142W1Y2_9SPHN</name>
<keyword evidence="4" id="KW-1003">Cell membrane</keyword>
<feature type="chain" id="PRO_5009985997" description="Endolytic peptidoglycan transglycosylase RlpA" evidence="7">
    <location>
        <begin position="23"/>
        <end position="336"/>
    </location>
</feature>
<dbReference type="GO" id="GO:0000270">
    <property type="term" value="P:peptidoglycan metabolic process"/>
    <property type="evidence" value="ECO:0007669"/>
    <property type="project" value="UniProtKB-UniRule"/>
</dbReference>
<dbReference type="SUPFAM" id="SSF110997">
    <property type="entry name" value="Sporulation related repeat"/>
    <property type="match status" value="1"/>
</dbReference>
<comment type="similarity">
    <text evidence="4 5">Belongs to the RlpA family.</text>
</comment>
<dbReference type="HAMAP" id="MF_02071">
    <property type="entry name" value="RlpA"/>
    <property type="match status" value="1"/>
</dbReference>
<dbReference type="GO" id="GO:0009279">
    <property type="term" value="C:cell outer membrane"/>
    <property type="evidence" value="ECO:0007669"/>
    <property type="project" value="TreeGrafter"/>
</dbReference>
<dbReference type="InterPro" id="IPR034718">
    <property type="entry name" value="RlpA"/>
</dbReference>
<dbReference type="Pfam" id="PF05036">
    <property type="entry name" value="SPOR"/>
    <property type="match status" value="1"/>
</dbReference>
<gene>
    <name evidence="4" type="primary">rlpA</name>
    <name evidence="9" type="ORF">AOA14_15540</name>
</gene>
<dbReference type="InterPro" id="IPR012997">
    <property type="entry name" value="RplA"/>
</dbReference>
<comment type="subcellular location">
    <subcellularLocation>
        <location evidence="4">Cell membrane</location>
        <topology evidence="4">Lipid-anchor</topology>
    </subcellularLocation>
</comment>